<dbReference type="EMBL" id="JBHUGS010000001">
    <property type="protein sequence ID" value="MFD1949167.1"/>
    <property type="molecule type" value="Genomic_DNA"/>
</dbReference>
<keyword evidence="3" id="KW-1185">Reference proteome</keyword>
<evidence type="ECO:0008006" key="4">
    <source>
        <dbReference type="Google" id="ProtNLM"/>
    </source>
</evidence>
<sequence length="187" mass="19615">MTTLSVRRTACLTATLLSGITVPWIATAKTPVILQCDAPVDQFELKTQKTALPFTMIGTVSALRMRSNEYVPSGSLRIASPGDASSVGFQVDAPSDDADALDVTLITKNGEDITETPEGKVAATGTIPFLFSVTKSGDVTIVVGEKVSRAKFTPGAEALLVATCTSGQFKFTGTLSNTVQSLIPDTR</sequence>
<organism evidence="2 3">
    <name type="scientific">Sphingomonas arantia</name>
    <dbReference type="NCBI Taxonomy" id="1460676"/>
    <lineage>
        <taxon>Bacteria</taxon>
        <taxon>Pseudomonadati</taxon>
        <taxon>Pseudomonadota</taxon>
        <taxon>Alphaproteobacteria</taxon>
        <taxon>Sphingomonadales</taxon>
        <taxon>Sphingomonadaceae</taxon>
        <taxon>Sphingomonas</taxon>
    </lineage>
</organism>
<keyword evidence="1" id="KW-0732">Signal</keyword>
<reference evidence="3" key="1">
    <citation type="journal article" date="2019" name="Int. J. Syst. Evol. Microbiol.">
        <title>The Global Catalogue of Microorganisms (GCM) 10K type strain sequencing project: providing services to taxonomists for standard genome sequencing and annotation.</title>
        <authorList>
            <consortium name="The Broad Institute Genomics Platform"/>
            <consortium name="The Broad Institute Genome Sequencing Center for Infectious Disease"/>
            <person name="Wu L."/>
            <person name="Ma J."/>
        </authorList>
    </citation>
    <scope>NUCLEOTIDE SEQUENCE [LARGE SCALE GENOMIC DNA]</scope>
    <source>
        <strain evidence="3">CGMCC 1.12702</strain>
    </source>
</reference>
<evidence type="ECO:0000313" key="2">
    <source>
        <dbReference type="EMBL" id="MFD1949167.1"/>
    </source>
</evidence>
<accession>A0ABW4TTY9</accession>
<feature type="signal peptide" evidence="1">
    <location>
        <begin position="1"/>
        <end position="28"/>
    </location>
</feature>
<dbReference type="Proteomes" id="UP001597400">
    <property type="component" value="Unassembled WGS sequence"/>
</dbReference>
<feature type="chain" id="PRO_5045811891" description="Aggregation factor core" evidence="1">
    <location>
        <begin position="29"/>
        <end position="187"/>
    </location>
</feature>
<comment type="caution">
    <text evidence="2">The sequence shown here is derived from an EMBL/GenBank/DDBJ whole genome shotgun (WGS) entry which is preliminary data.</text>
</comment>
<protein>
    <recommendedName>
        <fullName evidence="4">Aggregation factor core</fullName>
    </recommendedName>
</protein>
<proteinExistence type="predicted"/>
<evidence type="ECO:0000313" key="3">
    <source>
        <dbReference type="Proteomes" id="UP001597400"/>
    </source>
</evidence>
<gene>
    <name evidence="2" type="ORF">ACFSGX_00125</name>
</gene>
<name>A0ABW4TTY9_9SPHN</name>
<evidence type="ECO:0000256" key="1">
    <source>
        <dbReference type="SAM" id="SignalP"/>
    </source>
</evidence>